<evidence type="ECO:0000256" key="3">
    <source>
        <dbReference type="ARBA" id="ARBA00022833"/>
    </source>
</evidence>
<feature type="region of interest" description="Disordered" evidence="6">
    <location>
        <begin position="160"/>
        <end position="289"/>
    </location>
</feature>
<name>A0ABQ8YY33_9EUKA</name>
<evidence type="ECO:0000313" key="9">
    <source>
        <dbReference type="Proteomes" id="UP001150062"/>
    </source>
</evidence>
<dbReference type="SUPFAM" id="SSF57667">
    <property type="entry name" value="beta-beta-alpha zinc fingers"/>
    <property type="match status" value="1"/>
</dbReference>
<dbReference type="EMBL" id="JAOAOG010000098">
    <property type="protein sequence ID" value="KAJ6249461.1"/>
    <property type="molecule type" value="Genomic_DNA"/>
</dbReference>
<gene>
    <name evidence="8" type="ORF">M0813_16881</name>
</gene>
<dbReference type="InterPro" id="IPR040107">
    <property type="entry name" value="Snu23"/>
</dbReference>
<keyword evidence="1" id="KW-0479">Metal-binding</keyword>
<proteinExistence type="predicted"/>
<dbReference type="InterPro" id="IPR022755">
    <property type="entry name" value="Znf_C2H2_jaz"/>
</dbReference>
<feature type="domain" description="C2H2-type" evidence="7">
    <location>
        <begin position="84"/>
        <end position="108"/>
    </location>
</feature>
<dbReference type="InterPro" id="IPR036236">
    <property type="entry name" value="Znf_C2H2_sf"/>
</dbReference>
<keyword evidence="2 5" id="KW-0863">Zinc-finger</keyword>
<dbReference type="Gene3D" id="3.30.160.60">
    <property type="entry name" value="Classic Zinc Finger"/>
    <property type="match status" value="1"/>
</dbReference>
<dbReference type="PANTHER" id="PTHR45986">
    <property type="entry name" value="ZINC FINGER MATRIN-TYPE PROTEIN 2"/>
    <property type="match status" value="1"/>
</dbReference>
<evidence type="ECO:0000259" key="7">
    <source>
        <dbReference type="PROSITE" id="PS50157"/>
    </source>
</evidence>
<evidence type="ECO:0000256" key="1">
    <source>
        <dbReference type="ARBA" id="ARBA00022723"/>
    </source>
</evidence>
<keyword evidence="3" id="KW-0862">Zinc</keyword>
<evidence type="ECO:0000256" key="4">
    <source>
        <dbReference type="ARBA" id="ARBA00023242"/>
    </source>
</evidence>
<feature type="compositionally biased region" description="Basic residues" evidence="6">
    <location>
        <begin position="249"/>
        <end position="264"/>
    </location>
</feature>
<dbReference type="Proteomes" id="UP001150062">
    <property type="component" value="Unassembled WGS sequence"/>
</dbReference>
<organism evidence="8 9">
    <name type="scientific">Anaeramoeba flamelloides</name>
    <dbReference type="NCBI Taxonomy" id="1746091"/>
    <lineage>
        <taxon>Eukaryota</taxon>
        <taxon>Metamonada</taxon>
        <taxon>Anaeramoebidae</taxon>
        <taxon>Anaeramoeba</taxon>
    </lineage>
</organism>
<keyword evidence="9" id="KW-1185">Reference proteome</keyword>
<sequence>MTDKTLGIDNTNRRKWDKEEYEKKYQDRMREKHLKWLQSMELKKDEGKEKKPLRARKTGINYNSLVGSKVNLENAVSKKESGGFYCSVCNRRFTDNLSFIEHKNSKYHLKRAGINTKREKISAGEVKNFLDSVIKKKRGDDLSRKRQLQKLKQEELKQLIEETKQKSTPTSNSTSSPSSTSNPTTTTSNNPEISTELIKKLKNSKQLQKRIEQRQQDQKEKERSEKKKEQNKTILQNDQKQQLIEAEKKKRKRNRQKQRKKEKRKKELEQYQSTQVKAAFGFGSFGKKK</sequence>
<accession>A0ABQ8YY33</accession>
<evidence type="ECO:0000256" key="5">
    <source>
        <dbReference type="PROSITE-ProRule" id="PRU00042"/>
    </source>
</evidence>
<feature type="compositionally biased region" description="Basic and acidic residues" evidence="6">
    <location>
        <begin position="209"/>
        <end position="231"/>
    </location>
</feature>
<feature type="compositionally biased region" description="Polar residues" evidence="6">
    <location>
        <begin position="232"/>
        <end position="242"/>
    </location>
</feature>
<feature type="compositionally biased region" description="Low complexity" evidence="6">
    <location>
        <begin position="166"/>
        <end position="191"/>
    </location>
</feature>
<evidence type="ECO:0000256" key="2">
    <source>
        <dbReference type="ARBA" id="ARBA00022771"/>
    </source>
</evidence>
<dbReference type="PROSITE" id="PS50157">
    <property type="entry name" value="ZINC_FINGER_C2H2_2"/>
    <property type="match status" value="1"/>
</dbReference>
<evidence type="ECO:0000256" key="6">
    <source>
        <dbReference type="SAM" id="MobiDB-lite"/>
    </source>
</evidence>
<evidence type="ECO:0000313" key="8">
    <source>
        <dbReference type="EMBL" id="KAJ6249461.1"/>
    </source>
</evidence>
<reference evidence="8" key="1">
    <citation type="submission" date="2022-08" db="EMBL/GenBank/DDBJ databases">
        <title>Novel sulfate-reducing endosymbionts in the free-living metamonad Anaeramoeba.</title>
        <authorList>
            <person name="Jerlstrom-Hultqvist J."/>
            <person name="Cepicka I."/>
            <person name="Gallot-Lavallee L."/>
            <person name="Salas-Leiva D."/>
            <person name="Curtis B.A."/>
            <person name="Zahonova K."/>
            <person name="Pipaliya S."/>
            <person name="Dacks J."/>
            <person name="Roger A.J."/>
        </authorList>
    </citation>
    <scope>NUCLEOTIDE SEQUENCE</scope>
    <source>
        <strain evidence="8">Schooner1</strain>
    </source>
</reference>
<dbReference type="PANTHER" id="PTHR45986:SF1">
    <property type="entry name" value="ZINC FINGER MATRIN-TYPE PROTEIN 2"/>
    <property type="match status" value="1"/>
</dbReference>
<dbReference type="Pfam" id="PF12171">
    <property type="entry name" value="zf-C2H2_jaz"/>
    <property type="match status" value="1"/>
</dbReference>
<keyword evidence="4" id="KW-0539">Nucleus</keyword>
<protein>
    <submittedName>
        <fullName evidence="8">Zinc finger matrin-type protein</fullName>
    </submittedName>
</protein>
<comment type="caution">
    <text evidence="8">The sequence shown here is derived from an EMBL/GenBank/DDBJ whole genome shotgun (WGS) entry which is preliminary data.</text>
</comment>
<dbReference type="InterPro" id="IPR013087">
    <property type="entry name" value="Znf_C2H2_type"/>
</dbReference>
<dbReference type="PROSITE" id="PS00028">
    <property type="entry name" value="ZINC_FINGER_C2H2_1"/>
    <property type="match status" value="1"/>
</dbReference>